<evidence type="ECO:0000313" key="5">
    <source>
        <dbReference type="Proteomes" id="UP000001572"/>
    </source>
</evidence>
<dbReference type="InterPro" id="IPR006445">
    <property type="entry name" value="Phage-assoc_HI1409"/>
</dbReference>
<dbReference type="Pfam" id="PF06381">
    <property type="entry name" value="Phage_portal_3"/>
    <property type="match status" value="1"/>
</dbReference>
<dbReference type="eggNOG" id="COG3567">
    <property type="taxonomic scope" value="Bacteria"/>
</dbReference>
<sequence>MGKRQETKQKKSNSVSSGYKKDFFESSTSSKGTAKDPLSRQKGITRHRMSQWMISDIYAVNGIFQNIVNIPAEDATREWISIAGVEDALAQQIMNKLSNLGAQYNFQEALKFERLRGDGLISIGAKQTGLFKISDPIEISKLTDIDYIHAFSGVKLIDYIENEDVFSPEYGSTELFEIQGAGDTKLVHNDRIIHFATRKIEDEKRGIPLIEILYDLLLIFDNATWSTGQLMYSMVHKRLKTDGVDMSDKELRQNIQNELDFEFNTLSLAVIGKEDDLDYISPSVSLPLKDMYDFLWEMLSAVSRMPKSHIMGQPQGTVTGGQFDSLNYYMRIAGMQEAHVREPLEYLIDLSLLASKSGVGTKSIEPDNVKYKMKFNPLWKLDAETDAKIRKMNAEIDNIYLTHNVRSPDETRKERFNETSMIEKLDMSEEELLKIAREVKKAKEAMDHG</sequence>
<keyword evidence="5" id="KW-1185">Reference proteome</keyword>
<dbReference type="NCBIfam" id="TIGR01555">
    <property type="entry name" value="phge_rel_HI1409"/>
    <property type="match status" value="1"/>
</dbReference>
<dbReference type="EMBL" id="CP000724">
    <property type="protein sequence ID" value="ABR48116.1"/>
    <property type="molecule type" value="Genomic_DNA"/>
</dbReference>
<reference evidence="3" key="1">
    <citation type="submission" date="2007-06" db="EMBL/GenBank/DDBJ databases">
        <title>Complete sequence of Alkaliphilus metalliredigens QYMF.</title>
        <authorList>
            <consortium name="US DOE Joint Genome Institute"/>
            <person name="Copeland A."/>
            <person name="Lucas S."/>
            <person name="Lapidus A."/>
            <person name="Barry K."/>
            <person name="Detter J.C."/>
            <person name="Glavina del Rio T."/>
            <person name="Hammon N."/>
            <person name="Israni S."/>
            <person name="Dalin E."/>
            <person name="Tice H."/>
            <person name="Pitluck S."/>
            <person name="Chertkov O."/>
            <person name="Brettin T."/>
            <person name="Bruce D."/>
            <person name="Han C."/>
            <person name="Schmutz J."/>
            <person name="Larimer F."/>
            <person name="Land M."/>
            <person name="Hauser L."/>
            <person name="Kyrpides N."/>
            <person name="Mikhailova N."/>
            <person name="Ye Q."/>
            <person name="Zhou J."/>
            <person name="Fields M."/>
            <person name="Richardson P."/>
        </authorList>
    </citation>
    <scope>NUCLEOTIDE SEQUENCE</scope>
    <source>
        <strain evidence="3">QYMF</strain>
    </source>
</reference>
<dbReference type="KEGG" id="amt:Amet_1953"/>
<organism evidence="3 5">
    <name type="scientific">Alkaliphilus metalliredigens (strain QYMF)</name>
    <dbReference type="NCBI Taxonomy" id="293826"/>
    <lineage>
        <taxon>Bacteria</taxon>
        <taxon>Bacillati</taxon>
        <taxon>Bacillota</taxon>
        <taxon>Clostridia</taxon>
        <taxon>Peptostreptococcales</taxon>
        <taxon>Natronincolaceae</taxon>
        <taxon>Alkaliphilus</taxon>
    </lineage>
</organism>
<dbReference type="HOGENOM" id="CLU_027488_3_0_9"/>
<dbReference type="STRING" id="293826.Amet_0416"/>
<proteinExistence type="predicted"/>
<dbReference type="KEGG" id="amt:Amet_0416"/>
<dbReference type="RefSeq" id="WP_011971552.1">
    <property type="nucleotide sequence ID" value="NC_009633.1"/>
</dbReference>
<gene>
    <name evidence="3" type="ordered locus">Amet_0416</name>
    <name evidence="4" type="ordered locus">Amet_1953</name>
</gene>
<dbReference type="Proteomes" id="UP000001572">
    <property type="component" value="Chromosome"/>
</dbReference>
<evidence type="ECO:0000256" key="1">
    <source>
        <dbReference type="SAM" id="MobiDB-lite"/>
    </source>
</evidence>
<evidence type="ECO:0000313" key="4">
    <source>
        <dbReference type="EMBL" id="ABR48116.1"/>
    </source>
</evidence>
<evidence type="ECO:0000313" key="3">
    <source>
        <dbReference type="EMBL" id="ABR46644.1"/>
    </source>
</evidence>
<feature type="region of interest" description="Disordered" evidence="1">
    <location>
        <begin position="1"/>
        <end position="42"/>
    </location>
</feature>
<evidence type="ECO:0000259" key="2">
    <source>
        <dbReference type="Pfam" id="PF06381"/>
    </source>
</evidence>
<name>A6TKC6_ALKMQ</name>
<reference evidence="5" key="2">
    <citation type="journal article" date="2016" name="Genome Announc.">
        <title>Complete genome sequence of Alkaliphilus metalliredigens strain QYMF, an alkaliphilic and metal-reducing bacterium isolated from borax-contaminated leachate ponds.</title>
        <authorList>
            <person name="Hwang C."/>
            <person name="Copeland A."/>
            <person name="Lucas S."/>
            <person name="Lapidus A."/>
            <person name="Barry K."/>
            <person name="Detter J.C."/>
            <person name="Glavina Del Rio T."/>
            <person name="Hammon N."/>
            <person name="Israni S."/>
            <person name="Dalin E."/>
            <person name="Tice H."/>
            <person name="Pitluck S."/>
            <person name="Chertkov O."/>
            <person name="Brettin T."/>
            <person name="Bruce D."/>
            <person name="Han C."/>
            <person name="Schmutz J."/>
            <person name="Larimer F."/>
            <person name="Land M.L."/>
            <person name="Hauser L."/>
            <person name="Kyrpides N."/>
            <person name="Mikhailova N."/>
            <person name="Ye Q."/>
            <person name="Zhou J."/>
            <person name="Richardson P."/>
            <person name="Fields M.W."/>
        </authorList>
    </citation>
    <scope>NUCLEOTIDE SEQUENCE [LARGE SCALE GENOMIC DNA]</scope>
    <source>
        <strain evidence="5">QYMF</strain>
    </source>
</reference>
<dbReference type="InterPro" id="IPR024459">
    <property type="entry name" value="Acb1-like_N"/>
</dbReference>
<dbReference type="AlphaFoldDB" id="A6TKC6"/>
<accession>A6TKC6</accession>
<feature type="domain" description="Anti-CBASS protein Acb1-like N-terminal" evidence="2">
    <location>
        <begin position="53"/>
        <end position="398"/>
    </location>
</feature>
<dbReference type="EMBL" id="CP000724">
    <property type="protein sequence ID" value="ABR46644.1"/>
    <property type="molecule type" value="Genomic_DNA"/>
</dbReference>
<dbReference type="OrthoDB" id="2019396at2"/>
<protein>
    <submittedName>
        <fullName evidence="3">Phage-associated protein, HI1409 family</fullName>
    </submittedName>
</protein>